<organism evidence="2 3">
    <name type="scientific">Adhaeribacter swui</name>
    <dbReference type="NCBI Taxonomy" id="2086471"/>
    <lineage>
        <taxon>Bacteria</taxon>
        <taxon>Pseudomonadati</taxon>
        <taxon>Bacteroidota</taxon>
        <taxon>Cytophagia</taxon>
        <taxon>Cytophagales</taxon>
        <taxon>Hymenobacteraceae</taxon>
        <taxon>Adhaeribacter</taxon>
    </lineage>
</organism>
<proteinExistence type="predicted"/>
<accession>A0A7G7G4F9</accession>
<dbReference type="Proteomes" id="UP000515237">
    <property type="component" value="Chromosome"/>
</dbReference>
<dbReference type="AlphaFoldDB" id="A0A7G7G4F9"/>
<reference evidence="2 3" key="1">
    <citation type="journal article" date="2018" name="Int. J. Syst. Evol. Microbiol.">
        <title>Adhaeribacter swui sp. nov., isolated from wet mud.</title>
        <authorList>
            <person name="Kim D.U."/>
            <person name="Kim K.W."/>
            <person name="Kang M.S."/>
            <person name="Kim J.Y."/>
            <person name="Jang J.H."/>
            <person name="Kim M.K."/>
        </authorList>
    </citation>
    <scope>NUCLEOTIDE SEQUENCE [LARGE SCALE GENOMIC DNA]</scope>
    <source>
        <strain evidence="2 3">KCTC 52873</strain>
    </source>
</reference>
<evidence type="ECO:0000313" key="2">
    <source>
        <dbReference type="EMBL" id="QNF32043.1"/>
    </source>
</evidence>
<dbReference type="KEGG" id="aswu:HUW51_04610"/>
<dbReference type="EMBL" id="CP055156">
    <property type="protein sequence ID" value="QNF32043.1"/>
    <property type="molecule type" value="Genomic_DNA"/>
</dbReference>
<protein>
    <recommendedName>
        <fullName evidence="4">Lipocalin family protein</fullName>
    </recommendedName>
</protein>
<feature type="region of interest" description="Disordered" evidence="1">
    <location>
        <begin position="122"/>
        <end position="142"/>
    </location>
</feature>
<evidence type="ECO:0000313" key="3">
    <source>
        <dbReference type="Proteomes" id="UP000515237"/>
    </source>
</evidence>
<sequence>MQRITLLLLALVLTTACEKEDIQTSKTSQNEDASTVTLVGKWEWVRSDGGIAAHIHETPKSTGQTIVLEFKENNQYVKYVNGNIKSQGTYSLSTRKCIHTQEEKQVISTPDEMDMMIEKMDNNSLELSDENSDGIGSQYKRK</sequence>
<dbReference type="PROSITE" id="PS51257">
    <property type="entry name" value="PROKAR_LIPOPROTEIN"/>
    <property type="match status" value="1"/>
</dbReference>
<evidence type="ECO:0000256" key="1">
    <source>
        <dbReference type="SAM" id="MobiDB-lite"/>
    </source>
</evidence>
<keyword evidence="3" id="KW-1185">Reference proteome</keyword>
<gene>
    <name evidence="2" type="ORF">HUW51_04610</name>
</gene>
<dbReference type="RefSeq" id="WP_185272826.1">
    <property type="nucleotide sequence ID" value="NZ_CP055156.1"/>
</dbReference>
<name>A0A7G7G4F9_9BACT</name>
<evidence type="ECO:0008006" key="4">
    <source>
        <dbReference type="Google" id="ProtNLM"/>
    </source>
</evidence>